<proteinExistence type="predicted"/>
<name>A0ABS4D8H2_9CHLR</name>
<dbReference type="PANTHER" id="PTHR43685">
    <property type="entry name" value="GLYCOSYLTRANSFERASE"/>
    <property type="match status" value="1"/>
</dbReference>
<accession>A0ABS4D8H2</accession>
<feature type="region of interest" description="Disordered" evidence="1">
    <location>
        <begin position="1"/>
        <end position="22"/>
    </location>
</feature>
<dbReference type="SUPFAM" id="SSF53448">
    <property type="entry name" value="Nucleotide-diphospho-sugar transferases"/>
    <property type="match status" value="1"/>
</dbReference>
<dbReference type="PANTHER" id="PTHR43685:SF11">
    <property type="entry name" value="GLYCOSYLTRANSFERASE TAGX-RELATED"/>
    <property type="match status" value="1"/>
</dbReference>
<dbReference type="EMBL" id="SIJK02000011">
    <property type="protein sequence ID" value="MBP1465730.1"/>
    <property type="molecule type" value="Genomic_DNA"/>
</dbReference>
<evidence type="ECO:0000259" key="2">
    <source>
        <dbReference type="Pfam" id="PF00535"/>
    </source>
</evidence>
<comment type="caution">
    <text evidence="3">The sequence shown here is derived from an EMBL/GenBank/DDBJ whole genome shotgun (WGS) entry which is preliminary data.</text>
</comment>
<dbReference type="InterPro" id="IPR001173">
    <property type="entry name" value="Glyco_trans_2-like"/>
</dbReference>
<dbReference type="InterPro" id="IPR050834">
    <property type="entry name" value="Glycosyltransf_2"/>
</dbReference>
<dbReference type="Pfam" id="PF00535">
    <property type="entry name" value="Glycos_transf_2"/>
    <property type="match status" value="1"/>
</dbReference>
<evidence type="ECO:0000313" key="3">
    <source>
        <dbReference type="EMBL" id="MBP1465730.1"/>
    </source>
</evidence>
<protein>
    <submittedName>
        <fullName evidence="3">Glycosyltransferase</fullName>
    </submittedName>
</protein>
<dbReference type="Gene3D" id="3.90.550.10">
    <property type="entry name" value="Spore Coat Polysaccharide Biosynthesis Protein SpsA, Chain A"/>
    <property type="match status" value="1"/>
</dbReference>
<dbReference type="InterPro" id="IPR029044">
    <property type="entry name" value="Nucleotide-diphossugar_trans"/>
</dbReference>
<keyword evidence="4" id="KW-1185">Reference proteome</keyword>
<reference evidence="3 4" key="1">
    <citation type="submission" date="2021-03" db="EMBL/GenBank/DDBJ databases">
        <authorList>
            <person name="Grouzdev D.S."/>
        </authorList>
    </citation>
    <scope>NUCLEOTIDE SEQUENCE [LARGE SCALE GENOMIC DNA]</scope>
    <source>
        <strain evidence="3 4">M50-1</strain>
    </source>
</reference>
<evidence type="ECO:0000256" key="1">
    <source>
        <dbReference type="SAM" id="MobiDB-lite"/>
    </source>
</evidence>
<evidence type="ECO:0000313" key="4">
    <source>
        <dbReference type="Proteomes" id="UP001193081"/>
    </source>
</evidence>
<dbReference type="CDD" id="cd06433">
    <property type="entry name" value="GT_2_WfgS_like"/>
    <property type="match status" value="1"/>
</dbReference>
<dbReference type="RefSeq" id="WP_135477758.1">
    <property type="nucleotide sequence ID" value="NZ_SIJK02000011.1"/>
</dbReference>
<feature type="domain" description="Glycosyltransferase 2-like" evidence="2">
    <location>
        <begin position="45"/>
        <end position="171"/>
    </location>
</feature>
<sequence>MSAQQRPQLADLPPPPPHRTGWPWIEASTPLPNTMANGAPWPRISIVTPSYNQGQFIEETIRSVLLQGYPNLEYIVMDGGSTDQSVEIIRKYEPWIDYVRIGPDGGQSAAIAEGFRQATGEILAWINSDDYYLPGAFSRVAQFFGLHPTVIFAVGDVDSVTADGGLIRRNYAGRPNAFLTANLGKHSWPQQGGFWQRLAYKQIGGVDPTLKFCMDRDLFIRLTRYGPSRRISGPPLACFRNHETAKSSTILNVAQFESELLTKRHGNSKLKRFTWVLEMLWWLWSRPRYIRAGVHRRLHWEI</sequence>
<gene>
    <name evidence="3" type="ORF">EYB53_008435</name>
</gene>
<dbReference type="Proteomes" id="UP001193081">
    <property type="component" value="Unassembled WGS sequence"/>
</dbReference>
<organism evidence="3 4">
    <name type="scientific">Candidatus Chloroploca mongolica</name>
    <dbReference type="NCBI Taxonomy" id="2528176"/>
    <lineage>
        <taxon>Bacteria</taxon>
        <taxon>Bacillati</taxon>
        <taxon>Chloroflexota</taxon>
        <taxon>Chloroflexia</taxon>
        <taxon>Chloroflexales</taxon>
        <taxon>Chloroflexineae</taxon>
        <taxon>Oscillochloridaceae</taxon>
        <taxon>Candidatus Chloroploca</taxon>
    </lineage>
</organism>